<evidence type="ECO:0000313" key="3">
    <source>
        <dbReference type="Proteomes" id="UP000789704"/>
    </source>
</evidence>
<keyword evidence="3" id="KW-1185">Reference proteome</keyword>
<keyword evidence="1" id="KW-1133">Transmembrane helix</keyword>
<organism evidence="2 3">
    <name type="scientific">Paraburkholderia saeva</name>
    <dbReference type="NCBI Taxonomy" id="2777537"/>
    <lineage>
        <taxon>Bacteria</taxon>
        <taxon>Pseudomonadati</taxon>
        <taxon>Pseudomonadota</taxon>
        <taxon>Betaproteobacteria</taxon>
        <taxon>Burkholderiales</taxon>
        <taxon>Burkholderiaceae</taxon>
        <taxon>Paraburkholderia</taxon>
    </lineage>
</organism>
<feature type="transmembrane region" description="Helical" evidence="1">
    <location>
        <begin position="12"/>
        <end position="37"/>
    </location>
</feature>
<dbReference type="AlphaFoldDB" id="A0A9N8S1D4"/>
<protein>
    <submittedName>
        <fullName evidence="2">Uncharacterized protein</fullName>
    </submittedName>
</protein>
<evidence type="ECO:0000313" key="2">
    <source>
        <dbReference type="EMBL" id="CAG4921582.1"/>
    </source>
</evidence>
<evidence type="ECO:0000256" key="1">
    <source>
        <dbReference type="SAM" id="Phobius"/>
    </source>
</evidence>
<accession>A0A9N8S1D4</accession>
<gene>
    <name evidence="2" type="ORF">LMG31841_05104</name>
</gene>
<dbReference type="Proteomes" id="UP000789704">
    <property type="component" value="Unassembled WGS sequence"/>
</dbReference>
<sequence length="198" mass="22113">MSVYWCCPFCGAAFWVFRAEAGFLLWPFLVFVSVYLCRPCAGRHLLFFVPQGDFLRGVFQRKVSKRKALRELGFSRCVISGEWQPAKCRPHTSWDIGPRAIPARAHSTPVTKPSSTRLRATRVVDRHNLSSPLVHANRFTHRSPNPVALSGRTATNGVRSGMNERCVTGGAVREIRSRADPCGFTRGGDTSRVAIPQR</sequence>
<name>A0A9N8S1D4_9BURK</name>
<reference evidence="2" key="1">
    <citation type="submission" date="2021-04" db="EMBL/GenBank/DDBJ databases">
        <authorList>
            <person name="Vanwijnsberghe S."/>
        </authorList>
    </citation>
    <scope>NUCLEOTIDE SEQUENCE</scope>
    <source>
        <strain evidence="2">LMG 31841</strain>
    </source>
</reference>
<comment type="caution">
    <text evidence="2">The sequence shown here is derived from an EMBL/GenBank/DDBJ whole genome shotgun (WGS) entry which is preliminary data.</text>
</comment>
<proteinExistence type="predicted"/>
<dbReference type="EMBL" id="CAJQZC010000012">
    <property type="protein sequence ID" value="CAG4921582.1"/>
    <property type="molecule type" value="Genomic_DNA"/>
</dbReference>
<keyword evidence="1" id="KW-0472">Membrane</keyword>
<keyword evidence="1" id="KW-0812">Transmembrane</keyword>